<feature type="region of interest" description="Disordered" evidence="1">
    <location>
        <begin position="37"/>
        <end position="60"/>
    </location>
</feature>
<dbReference type="AlphaFoldDB" id="A0A2M9D8S4"/>
<dbReference type="PROSITE" id="PS51257">
    <property type="entry name" value="PROKAR_LIPOPROTEIN"/>
    <property type="match status" value="1"/>
</dbReference>
<feature type="compositionally biased region" description="Basic and acidic residues" evidence="1">
    <location>
        <begin position="86"/>
        <end position="109"/>
    </location>
</feature>
<evidence type="ECO:0000313" key="4">
    <source>
        <dbReference type="Proteomes" id="UP000231742"/>
    </source>
</evidence>
<gene>
    <name evidence="3" type="ORF">CLV85_1240</name>
</gene>
<feature type="chain" id="PRO_5014909326" evidence="2">
    <location>
        <begin position="29"/>
        <end position="192"/>
    </location>
</feature>
<reference evidence="3 4" key="1">
    <citation type="submission" date="2017-11" db="EMBL/GenBank/DDBJ databases">
        <title>Genomic Encyclopedia of Archaeal and Bacterial Type Strains, Phase II (KMG-II): From Individual Species to Whole Genera.</title>
        <authorList>
            <person name="Goeker M."/>
        </authorList>
    </citation>
    <scope>NUCLEOTIDE SEQUENCE [LARGE SCALE GENOMIC DNA]</scope>
    <source>
        <strain evidence="3 4">DSM 16400</strain>
    </source>
</reference>
<keyword evidence="4" id="KW-1185">Reference proteome</keyword>
<dbReference type="Proteomes" id="UP000231742">
    <property type="component" value="Unassembled WGS sequence"/>
</dbReference>
<feature type="region of interest" description="Disordered" evidence="1">
    <location>
        <begin position="138"/>
        <end position="192"/>
    </location>
</feature>
<proteinExistence type="predicted"/>
<feature type="signal peptide" evidence="2">
    <location>
        <begin position="1"/>
        <end position="28"/>
    </location>
</feature>
<evidence type="ECO:0000256" key="1">
    <source>
        <dbReference type="SAM" id="MobiDB-lite"/>
    </source>
</evidence>
<dbReference type="OrthoDB" id="9979157at2"/>
<name>A0A2M9D8S4_9MICO</name>
<feature type="compositionally biased region" description="Basic and acidic residues" evidence="1">
    <location>
        <begin position="138"/>
        <end position="173"/>
    </location>
</feature>
<accession>A0A2M9D8S4</accession>
<dbReference type="RefSeq" id="WP_100388684.1">
    <property type="nucleotide sequence ID" value="NZ_BMZU01000001.1"/>
</dbReference>
<feature type="region of interest" description="Disordered" evidence="1">
    <location>
        <begin position="84"/>
        <end position="109"/>
    </location>
</feature>
<organism evidence="3 4">
    <name type="scientific">Salinibacterium amurskyense</name>
    <dbReference type="NCBI Taxonomy" id="205941"/>
    <lineage>
        <taxon>Bacteria</taxon>
        <taxon>Bacillati</taxon>
        <taxon>Actinomycetota</taxon>
        <taxon>Actinomycetes</taxon>
        <taxon>Micrococcales</taxon>
        <taxon>Microbacteriaceae</taxon>
        <taxon>Salinibacterium</taxon>
    </lineage>
</organism>
<feature type="compositionally biased region" description="Polar residues" evidence="1">
    <location>
        <begin position="180"/>
        <end position="192"/>
    </location>
</feature>
<feature type="compositionally biased region" description="Low complexity" evidence="1">
    <location>
        <begin position="37"/>
        <end position="47"/>
    </location>
</feature>
<sequence length="192" mass="20058">MNKKLITGAAGVVLASCVGLGIALPAQADTIETASTTVASDTTTDKTTSGEHAGRGHARGLDAAGLATKLDLTETEVSDAFAALRDSSERPERLDSDATEEERTTAKDERRAALVTALAAELNVDEDTLTAALTELRAEHEAEREANPDAGNGERGDRGDRADRGERGDRGQMGDRSGSADDSTNTESDTEE</sequence>
<dbReference type="EMBL" id="PGFH01000001">
    <property type="protein sequence ID" value="PJJ82052.1"/>
    <property type="molecule type" value="Genomic_DNA"/>
</dbReference>
<keyword evidence="2" id="KW-0732">Signal</keyword>
<protein>
    <submittedName>
        <fullName evidence="3">Uncharacterized protein</fullName>
    </submittedName>
</protein>
<evidence type="ECO:0000256" key="2">
    <source>
        <dbReference type="SAM" id="SignalP"/>
    </source>
</evidence>
<comment type="caution">
    <text evidence="3">The sequence shown here is derived from an EMBL/GenBank/DDBJ whole genome shotgun (WGS) entry which is preliminary data.</text>
</comment>
<evidence type="ECO:0000313" key="3">
    <source>
        <dbReference type="EMBL" id="PJJ82052.1"/>
    </source>
</evidence>